<dbReference type="RefSeq" id="WP_153454646.1">
    <property type="nucleotide sequence ID" value="NZ_WEGJ01000019.1"/>
</dbReference>
<dbReference type="AlphaFoldDB" id="A0A7K0CLQ6"/>
<dbReference type="EMBL" id="WEGJ01000019">
    <property type="protein sequence ID" value="MQY14193.1"/>
    <property type="molecule type" value="Genomic_DNA"/>
</dbReference>
<dbReference type="Proteomes" id="UP000466345">
    <property type="component" value="Unassembled WGS sequence"/>
</dbReference>
<evidence type="ECO:0000313" key="1">
    <source>
        <dbReference type="EMBL" id="MQY14193.1"/>
    </source>
</evidence>
<comment type="caution">
    <text evidence="1">The sequence shown here is derived from an EMBL/GenBank/DDBJ whole genome shotgun (WGS) entry which is preliminary data.</text>
</comment>
<keyword evidence="2" id="KW-1185">Reference proteome</keyword>
<dbReference type="OrthoDB" id="4331723at2"/>
<evidence type="ECO:0000313" key="2">
    <source>
        <dbReference type="Proteomes" id="UP000466345"/>
    </source>
</evidence>
<sequence>MTTWAKAAAYEKVRDAESVRDELDRALRAAGVALPSLGLDGVSCAGLVPYPLIDLGRCNVTTARALTAALQGETRQ</sequence>
<name>A0A7K0CLQ6_9ACTN</name>
<proteinExistence type="predicted"/>
<accession>A0A7K0CLQ6</accession>
<organism evidence="1 2">
    <name type="scientific">Streptomyces smaragdinus</name>
    <dbReference type="NCBI Taxonomy" id="2585196"/>
    <lineage>
        <taxon>Bacteria</taxon>
        <taxon>Bacillati</taxon>
        <taxon>Actinomycetota</taxon>
        <taxon>Actinomycetes</taxon>
        <taxon>Kitasatosporales</taxon>
        <taxon>Streptomycetaceae</taxon>
        <taxon>Streptomyces</taxon>
    </lineage>
</organism>
<protein>
    <submittedName>
        <fullName evidence="1">Uncharacterized protein</fullName>
    </submittedName>
</protein>
<reference evidence="1 2" key="1">
    <citation type="submission" date="2019-10" db="EMBL/GenBank/DDBJ databases">
        <title>Streptomyces smaragdinus sp. nov. and Streptomyces fabii sp. nov., isolated from the gut of fungus growing-termite Macrotermes natalensis.</title>
        <authorList>
            <person name="Schwitalla J."/>
            <person name="Benndorf R."/>
            <person name="Martin K."/>
            <person name="De Beer W."/>
            <person name="Kaster A.-K."/>
            <person name="Vollmers J."/>
            <person name="Poulsen M."/>
            <person name="Beemelmanns C."/>
        </authorList>
    </citation>
    <scope>NUCLEOTIDE SEQUENCE [LARGE SCALE GENOMIC DNA]</scope>
    <source>
        <strain evidence="1 2">RB5</strain>
    </source>
</reference>
<gene>
    <name evidence="1" type="ORF">SRB5_43550</name>
</gene>